<dbReference type="VEuPathDB" id="FungiDB:RhiirA1_449246"/>
<dbReference type="Proteomes" id="UP000232722">
    <property type="component" value="Unassembled WGS sequence"/>
</dbReference>
<organism evidence="2 3">
    <name type="scientific">Rhizophagus irregularis</name>
    <dbReference type="NCBI Taxonomy" id="588596"/>
    <lineage>
        <taxon>Eukaryota</taxon>
        <taxon>Fungi</taxon>
        <taxon>Fungi incertae sedis</taxon>
        <taxon>Mucoromycota</taxon>
        <taxon>Glomeromycotina</taxon>
        <taxon>Glomeromycetes</taxon>
        <taxon>Glomerales</taxon>
        <taxon>Glomeraceae</taxon>
        <taxon>Rhizophagus</taxon>
    </lineage>
</organism>
<feature type="compositionally biased region" description="Polar residues" evidence="1">
    <location>
        <begin position="110"/>
        <end position="121"/>
    </location>
</feature>
<dbReference type="EMBL" id="LLXJ01000006">
    <property type="protein sequence ID" value="PKC17740.1"/>
    <property type="molecule type" value="Genomic_DNA"/>
</dbReference>
<accession>A0A2N0QF94</accession>
<sequence length="121" mass="14054">DLTADELAFRSVLKLSMLMRKKSSLTKQMRERKNGGSTEIIKLLTKIGNRLPLILIEGVSYEEFEKKCEITNASKYWEFRDGIVVIFELPNRDHEYAHSAFSRQFEHQDPQSTVDSCRSAR</sequence>
<protein>
    <submittedName>
        <fullName evidence="2">Uncharacterized protein</fullName>
    </submittedName>
</protein>
<feature type="non-terminal residue" evidence="2">
    <location>
        <position position="1"/>
    </location>
</feature>
<evidence type="ECO:0000313" key="2">
    <source>
        <dbReference type="EMBL" id="PKC17740.1"/>
    </source>
</evidence>
<comment type="caution">
    <text evidence="2">The sequence shown here is derived from an EMBL/GenBank/DDBJ whole genome shotgun (WGS) entry which is preliminary data.</text>
</comment>
<reference evidence="2 3" key="1">
    <citation type="submission" date="2016-04" db="EMBL/GenBank/DDBJ databases">
        <title>Genome analyses suggest a sexual origin of heterokaryosis in a supposedly ancient asexual fungus.</title>
        <authorList>
            <person name="Ropars J."/>
            <person name="Sedzielewska K."/>
            <person name="Noel J."/>
            <person name="Charron P."/>
            <person name="Farinelli L."/>
            <person name="Marton T."/>
            <person name="Kruger M."/>
            <person name="Pelin A."/>
            <person name="Brachmann A."/>
            <person name="Corradi N."/>
        </authorList>
    </citation>
    <scope>NUCLEOTIDE SEQUENCE [LARGE SCALE GENOMIC DNA]</scope>
    <source>
        <strain evidence="2 3">A5</strain>
    </source>
</reference>
<dbReference type="AlphaFoldDB" id="A0A2N0QF94"/>
<dbReference type="VEuPathDB" id="FungiDB:FUN_025561"/>
<name>A0A2N0QF94_9GLOM</name>
<proteinExistence type="predicted"/>
<reference evidence="2 3" key="2">
    <citation type="submission" date="2017-09" db="EMBL/GenBank/DDBJ databases">
        <title>Extensive intraspecific genome diversity in a model arbuscular mycorrhizal fungus.</title>
        <authorList>
            <person name="Chen E.C."/>
            <person name="Morin E."/>
            <person name="Beaudet D."/>
            <person name="Noel J."/>
            <person name="Ndikumana S."/>
            <person name="Charron P."/>
            <person name="St-Onge C."/>
            <person name="Giorgi J."/>
            <person name="Grigoriev I.V."/>
            <person name="Roux C."/>
            <person name="Martin F.M."/>
            <person name="Corradi N."/>
        </authorList>
    </citation>
    <scope>NUCLEOTIDE SEQUENCE [LARGE SCALE GENOMIC DNA]</scope>
    <source>
        <strain evidence="2 3">A5</strain>
    </source>
</reference>
<feature type="region of interest" description="Disordered" evidence="1">
    <location>
        <begin position="102"/>
        <end position="121"/>
    </location>
</feature>
<evidence type="ECO:0000313" key="3">
    <source>
        <dbReference type="Proteomes" id="UP000232722"/>
    </source>
</evidence>
<evidence type="ECO:0000256" key="1">
    <source>
        <dbReference type="SAM" id="MobiDB-lite"/>
    </source>
</evidence>
<dbReference type="VEuPathDB" id="FungiDB:RhiirFUN_001173"/>
<gene>
    <name evidence="2" type="ORF">RhiirA5_345827</name>
</gene>